<reference evidence="6 7" key="1">
    <citation type="submission" date="2009-02" db="EMBL/GenBank/DDBJ databases">
        <title>Sequencing of the draft genome and assembly of Lutiella nitroferrum 2002.</title>
        <authorList>
            <consortium name="US DOE Joint Genome Institute (JGI-PGF)"/>
            <person name="Lucas S."/>
            <person name="Copeland A."/>
            <person name="Lapidus A."/>
            <person name="Glavina del Rio T."/>
            <person name="Tice H."/>
            <person name="Bruce D."/>
            <person name="Goodwin L."/>
            <person name="Pitluck S."/>
            <person name="Larimer F."/>
            <person name="Land M.L."/>
            <person name="Hauser L."/>
            <person name="Coates J.D."/>
        </authorList>
    </citation>
    <scope>NUCLEOTIDE SEQUENCE [LARGE SCALE GENOMIC DNA]</scope>
    <source>
        <strain evidence="6 7">2002</strain>
    </source>
</reference>
<organism evidence="6 7">
    <name type="scientific">Pseudogulbenkiania ferrooxidans 2002</name>
    <dbReference type="NCBI Taxonomy" id="279714"/>
    <lineage>
        <taxon>Bacteria</taxon>
        <taxon>Pseudomonadati</taxon>
        <taxon>Pseudomonadota</taxon>
        <taxon>Betaproteobacteria</taxon>
        <taxon>Neisseriales</taxon>
        <taxon>Chromobacteriaceae</taxon>
        <taxon>Pseudogulbenkiania</taxon>
    </lineage>
</organism>
<dbReference type="Gene3D" id="1.10.10.60">
    <property type="entry name" value="Homeodomain-like"/>
    <property type="match status" value="1"/>
</dbReference>
<dbReference type="Gene3D" id="1.10.357.10">
    <property type="entry name" value="Tetracycline Repressor, domain 2"/>
    <property type="match status" value="1"/>
</dbReference>
<evidence type="ECO:0000256" key="3">
    <source>
        <dbReference type="ARBA" id="ARBA00023163"/>
    </source>
</evidence>
<feature type="domain" description="HTH tetR-type" evidence="5">
    <location>
        <begin position="9"/>
        <end position="69"/>
    </location>
</feature>
<dbReference type="PANTHER" id="PTHR47506">
    <property type="entry name" value="TRANSCRIPTIONAL REGULATORY PROTEIN"/>
    <property type="match status" value="1"/>
</dbReference>
<keyword evidence="7" id="KW-1185">Reference proteome</keyword>
<dbReference type="RefSeq" id="WP_008954632.1">
    <property type="nucleotide sequence ID" value="NZ_ACIS01000007.1"/>
</dbReference>
<dbReference type="AlphaFoldDB" id="B9Z5H7"/>
<dbReference type="InterPro" id="IPR001647">
    <property type="entry name" value="HTH_TetR"/>
</dbReference>
<comment type="caution">
    <text evidence="6">The sequence shown here is derived from an EMBL/GenBank/DDBJ whole genome shotgun (WGS) entry which is preliminary data.</text>
</comment>
<dbReference type="Pfam" id="PF16925">
    <property type="entry name" value="TetR_C_13"/>
    <property type="match status" value="1"/>
</dbReference>
<evidence type="ECO:0000313" key="7">
    <source>
        <dbReference type="Proteomes" id="UP000003165"/>
    </source>
</evidence>
<dbReference type="PANTHER" id="PTHR47506:SF7">
    <property type="entry name" value="TRANSCRIPTIONAL REGULATORY PROTEIN"/>
    <property type="match status" value="1"/>
</dbReference>
<accession>B9Z5H7</accession>
<evidence type="ECO:0000256" key="4">
    <source>
        <dbReference type="PROSITE-ProRule" id="PRU00335"/>
    </source>
</evidence>
<gene>
    <name evidence="6" type="ORF">FuraDRAFT_2612</name>
</gene>
<keyword evidence="3" id="KW-0804">Transcription</keyword>
<sequence>MRYSPLHKADVRQRIIRTASYRFRSEGMDAVGIANLMADLGLTHGGFYSHFRDKEALVAEACRHGFDELQQRLAGVLDAVPPEQRLAALVQHYLSLAHRDRPDDGCVAAALGGEMARRDQPSRQAFTAGIEAQLALLQECVPPGEKGSAPTPCVALALMVGALLLSRAVSDPALSQRFLEEATRALAPPGQA</sequence>
<dbReference type="InterPro" id="IPR011075">
    <property type="entry name" value="TetR_C"/>
</dbReference>
<evidence type="ECO:0000259" key="5">
    <source>
        <dbReference type="PROSITE" id="PS50977"/>
    </source>
</evidence>
<protein>
    <submittedName>
        <fullName evidence="6">Transcriptional regulator, TetR family</fullName>
    </submittedName>
</protein>
<dbReference type="PROSITE" id="PS50977">
    <property type="entry name" value="HTH_TETR_2"/>
    <property type="match status" value="1"/>
</dbReference>
<evidence type="ECO:0000313" key="6">
    <source>
        <dbReference type="EMBL" id="EEG07824.1"/>
    </source>
</evidence>
<feature type="DNA-binding region" description="H-T-H motif" evidence="4">
    <location>
        <begin position="32"/>
        <end position="51"/>
    </location>
</feature>
<dbReference type="InterPro" id="IPR009057">
    <property type="entry name" value="Homeodomain-like_sf"/>
</dbReference>
<dbReference type="GO" id="GO:0003677">
    <property type="term" value="F:DNA binding"/>
    <property type="evidence" value="ECO:0007669"/>
    <property type="project" value="UniProtKB-UniRule"/>
</dbReference>
<evidence type="ECO:0000256" key="1">
    <source>
        <dbReference type="ARBA" id="ARBA00023015"/>
    </source>
</evidence>
<dbReference type="SUPFAM" id="SSF48498">
    <property type="entry name" value="Tetracyclin repressor-like, C-terminal domain"/>
    <property type="match status" value="1"/>
</dbReference>
<evidence type="ECO:0000256" key="2">
    <source>
        <dbReference type="ARBA" id="ARBA00023125"/>
    </source>
</evidence>
<dbReference type="eggNOG" id="COG1309">
    <property type="taxonomic scope" value="Bacteria"/>
</dbReference>
<dbReference type="Proteomes" id="UP000003165">
    <property type="component" value="Unassembled WGS sequence"/>
</dbReference>
<keyword evidence="1" id="KW-0805">Transcription regulation</keyword>
<dbReference type="SUPFAM" id="SSF46689">
    <property type="entry name" value="Homeodomain-like"/>
    <property type="match status" value="1"/>
</dbReference>
<dbReference type="Pfam" id="PF00440">
    <property type="entry name" value="TetR_N"/>
    <property type="match status" value="1"/>
</dbReference>
<keyword evidence="2 4" id="KW-0238">DNA-binding</keyword>
<dbReference type="EMBL" id="ACIS01000007">
    <property type="protein sequence ID" value="EEG07824.1"/>
    <property type="molecule type" value="Genomic_DNA"/>
</dbReference>
<dbReference type="InterPro" id="IPR036271">
    <property type="entry name" value="Tet_transcr_reg_TetR-rel_C_sf"/>
</dbReference>
<name>B9Z5H7_9NEIS</name>
<proteinExistence type="predicted"/>